<feature type="transmembrane region" description="Helical" evidence="8">
    <location>
        <begin position="233"/>
        <end position="255"/>
    </location>
</feature>
<gene>
    <name evidence="10 11 12 13" type="primary">LOC106072205</name>
</gene>
<evidence type="ECO:0000256" key="4">
    <source>
        <dbReference type="ARBA" id="ARBA00022989"/>
    </source>
</evidence>
<evidence type="ECO:0000313" key="10">
    <source>
        <dbReference type="RefSeq" id="XP_055882886.1"/>
    </source>
</evidence>
<keyword evidence="9" id="KW-1185">Reference proteome</keyword>
<evidence type="ECO:0000313" key="11">
    <source>
        <dbReference type="RefSeq" id="XP_055882887.1"/>
    </source>
</evidence>
<keyword evidence="5 8" id="KW-0472">Membrane</keyword>
<protein>
    <recommendedName>
        <fullName evidence="6">Complex I assembly factor TIMMDC1, mitochondrial</fullName>
    </recommendedName>
    <alternativeName>
        <fullName evidence="7">Translocase of inner mitochondrial membrane domain-containing protein 1</fullName>
    </alternativeName>
</protein>
<evidence type="ECO:0000313" key="13">
    <source>
        <dbReference type="RefSeq" id="XP_055882889.1"/>
    </source>
</evidence>
<dbReference type="InterPro" id="IPR055299">
    <property type="entry name" value="TIMMDC1"/>
</dbReference>
<evidence type="ECO:0000256" key="6">
    <source>
        <dbReference type="ARBA" id="ARBA00040778"/>
    </source>
</evidence>
<dbReference type="GO" id="GO:0005739">
    <property type="term" value="C:mitochondrion"/>
    <property type="evidence" value="ECO:0007669"/>
    <property type="project" value="TreeGrafter"/>
</dbReference>
<keyword evidence="4 8" id="KW-1133">Transmembrane helix</keyword>
<name>A0A9W3A6F6_BIOGL</name>
<dbReference type="GeneID" id="106072205"/>
<dbReference type="RefSeq" id="XP_055882887.1">
    <property type="nucleotide sequence ID" value="XM_056026912.1"/>
</dbReference>
<evidence type="ECO:0000313" key="12">
    <source>
        <dbReference type="RefSeq" id="XP_055882888.1"/>
    </source>
</evidence>
<comment type="subcellular location">
    <subcellularLocation>
        <location evidence="1">Membrane</location>
        <topology evidence="1">Multi-pass membrane protein</topology>
    </subcellularLocation>
</comment>
<evidence type="ECO:0000313" key="9">
    <source>
        <dbReference type="Proteomes" id="UP001165740"/>
    </source>
</evidence>
<dbReference type="OMA" id="NSRVAYM"/>
<keyword evidence="3 8" id="KW-0812">Transmembrane</keyword>
<dbReference type="AlphaFoldDB" id="A0A9W3A6F6"/>
<evidence type="ECO:0000256" key="8">
    <source>
        <dbReference type="SAM" id="Phobius"/>
    </source>
</evidence>
<evidence type="ECO:0000256" key="3">
    <source>
        <dbReference type="ARBA" id="ARBA00022692"/>
    </source>
</evidence>
<dbReference type="OrthoDB" id="5826189at2759"/>
<dbReference type="GO" id="GO:0032981">
    <property type="term" value="P:mitochondrial respiratory chain complex I assembly"/>
    <property type="evidence" value="ECO:0007669"/>
    <property type="project" value="InterPro"/>
</dbReference>
<evidence type="ECO:0000256" key="7">
    <source>
        <dbReference type="ARBA" id="ARBA00041344"/>
    </source>
</evidence>
<feature type="transmembrane region" description="Helical" evidence="8">
    <location>
        <begin position="181"/>
        <end position="203"/>
    </location>
</feature>
<dbReference type="RefSeq" id="XP_055882886.1">
    <property type="nucleotide sequence ID" value="XM_056026911.1"/>
</dbReference>
<proteinExistence type="inferred from homology"/>
<dbReference type="Proteomes" id="UP001165740">
    <property type="component" value="Chromosome 4"/>
</dbReference>
<organism evidence="9 11">
    <name type="scientific">Biomphalaria glabrata</name>
    <name type="common">Bloodfluke planorb</name>
    <name type="synonym">Freshwater snail</name>
    <dbReference type="NCBI Taxonomy" id="6526"/>
    <lineage>
        <taxon>Eukaryota</taxon>
        <taxon>Metazoa</taxon>
        <taxon>Spiralia</taxon>
        <taxon>Lophotrochozoa</taxon>
        <taxon>Mollusca</taxon>
        <taxon>Gastropoda</taxon>
        <taxon>Heterobranchia</taxon>
        <taxon>Euthyneura</taxon>
        <taxon>Panpulmonata</taxon>
        <taxon>Hygrophila</taxon>
        <taxon>Lymnaeoidea</taxon>
        <taxon>Planorbidae</taxon>
        <taxon>Biomphalaria</taxon>
    </lineage>
</organism>
<sequence length="305" mass="35040">METDTKTFKIPWCRTKYYENCVFPYHLYQLCNNRVYPNTECHNKRHSTFLAFVKSAMFSKLYAAEEVDKPDETVPVNNVTIPTLVLERIAREYIEKESGMDRINMLFSKNHKGEESEQLRMLKFTIIQIFCVSFFMKYVPEWKLAKDDFIRENRATVFRTRIQAMRLMQDQVSLRACKAGAIFSVKVTSFSAFLLMISQLIAVYRNKTSVIEYTVAAGITGGLYRINMGLKGLVSGTIIGASLGSIAGCFAWVVFSAFNKTQDQLHLQEIISKIEVERYLTGEEAFKNKVEIVRKTLLTTSVPQT</sequence>
<dbReference type="RefSeq" id="XP_055882888.1">
    <property type="nucleotide sequence ID" value="XM_056026913.1"/>
</dbReference>
<accession>A0A9W3A6F6</accession>
<evidence type="ECO:0000256" key="1">
    <source>
        <dbReference type="ARBA" id="ARBA00004141"/>
    </source>
</evidence>
<dbReference type="PANTHER" id="PTHR13002:SF1">
    <property type="entry name" value="COMPLEX I ASSEMBLY FACTOR TIMMDC1, MITOCHONDRIAL"/>
    <property type="match status" value="1"/>
</dbReference>
<comment type="similarity">
    <text evidence="2">Belongs to the Tim17/Tim22/Tim23 family.</text>
</comment>
<dbReference type="RefSeq" id="XP_055882889.1">
    <property type="nucleotide sequence ID" value="XM_056026914.1"/>
</dbReference>
<evidence type="ECO:0000256" key="5">
    <source>
        <dbReference type="ARBA" id="ARBA00023136"/>
    </source>
</evidence>
<reference evidence="10 11" key="1">
    <citation type="submission" date="2025-04" db="UniProtKB">
        <authorList>
            <consortium name="RefSeq"/>
        </authorList>
    </citation>
    <scope>IDENTIFICATION</scope>
</reference>
<dbReference type="PANTHER" id="PTHR13002">
    <property type="entry name" value="C3ORF1 PROTEIN-RELATED"/>
    <property type="match status" value="1"/>
</dbReference>
<evidence type="ECO:0000256" key="2">
    <source>
        <dbReference type="ARBA" id="ARBA00008444"/>
    </source>
</evidence>
<dbReference type="GO" id="GO:0016020">
    <property type="term" value="C:membrane"/>
    <property type="evidence" value="ECO:0007669"/>
    <property type="project" value="UniProtKB-SubCell"/>
</dbReference>